<dbReference type="GO" id="GO:0016020">
    <property type="term" value="C:membrane"/>
    <property type="evidence" value="ECO:0007669"/>
    <property type="project" value="InterPro"/>
</dbReference>
<comment type="cofactor">
    <cofactor evidence="1">
        <name>pyrroloquinoline quinone</name>
        <dbReference type="ChEBI" id="CHEBI:58442"/>
    </cofactor>
</comment>
<dbReference type="InterPro" id="IPR018391">
    <property type="entry name" value="PQQ_b-propeller_rpt"/>
</dbReference>
<sequence>MQQMRILVLTAICLMSAISRVAAADPLDGNWAFYGGDAGGSRYSPLDQINKTNVTELKPAWELHTGDVSDGSDGRPKSEFEGTPIVVGGTMYLSTPFNRVLALDPETGTEKWNFDPKIDLKEHYSEGLVNRGVTFWSDLSGTDGGSCHQRIFLATIDARLFALDASTGRPCADFGVRGQIDLKEGITNIKRRGEYEETSAPAVIDDLVIVGSSIADNDRVNSPDGAVRAYDARSGMLRWSWHPIERALAPTGAGNVWSTISVDARRGLVFVPTGSASPDYHGVKRPGDNKWANSVVALSAKTGELVWGFQLVHHDLWDYDTAAQPVLATLRRDGRDTPVVIQGNKTGNLFILNRETGQPVFAVEERPVPKSDSEGEDAAPTQPFPLSPPVLAAQQLTAKDAWGINPEEREACRTRLERLRTDGIFTPPSVQGTVAFPGNLGGMNWSSGAFDQKRQIFVTNINNLPMEVHLIPRDQYKPVENAAQQGTLRAEVSPQHGTPYGMSREVLHSPLGFPCNPPPWGELVAVDLSNGSIRWRVPLGTTADMIKNPANIVRGTPNLGGPIVTAGGLTFIASAMDNYLRAFDTETGAELWRGRLPSGGQAMPATYLAGYNGKQFIVIAAGGHGKLGTNLGDSVIAYSLP</sequence>
<dbReference type="CDD" id="cd10280">
    <property type="entry name" value="PQQ_mGDH"/>
    <property type="match status" value="1"/>
</dbReference>
<evidence type="ECO:0000256" key="1">
    <source>
        <dbReference type="ARBA" id="ARBA00001931"/>
    </source>
</evidence>
<evidence type="ECO:0000256" key="3">
    <source>
        <dbReference type="ARBA" id="ARBA00023002"/>
    </source>
</evidence>
<dbReference type="InterPro" id="IPR011047">
    <property type="entry name" value="Quinoprotein_ADH-like_sf"/>
</dbReference>
<dbReference type="GO" id="GO:0008876">
    <property type="term" value="F:quinoprotein glucose dehydrogenase activity"/>
    <property type="evidence" value="ECO:0007669"/>
    <property type="project" value="TreeGrafter"/>
</dbReference>
<gene>
    <name evidence="6" type="ORF">SAMN05443248_7219</name>
</gene>
<protein>
    <submittedName>
        <fullName evidence="6">Quinoprotein glucose dehydrogenase</fullName>
    </submittedName>
</protein>
<dbReference type="Proteomes" id="UP000189796">
    <property type="component" value="Chromosome I"/>
</dbReference>
<keyword evidence="4" id="KW-0732">Signal</keyword>
<feature type="chain" id="PRO_5012454849" evidence="4">
    <location>
        <begin position="24"/>
        <end position="641"/>
    </location>
</feature>
<evidence type="ECO:0000313" key="6">
    <source>
        <dbReference type="EMBL" id="SHH97317.1"/>
    </source>
</evidence>
<dbReference type="PANTHER" id="PTHR32303:SF4">
    <property type="entry name" value="QUINOPROTEIN GLUCOSE DEHYDROGENASE"/>
    <property type="match status" value="1"/>
</dbReference>
<dbReference type="PANTHER" id="PTHR32303">
    <property type="entry name" value="QUINOPROTEIN ALCOHOL DEHYDROGENASE (CYTOCHROME C)"/>
    <property type="match status" value="1"/>
</dbReference>
<dbReference type="EMBL" id="LT670817">
    <property type="protein sequence ID" value="SHH97317.1"/>
    <property type="molecule type" value="Genomic_DNA"/>
</dbReference>
<keyword evidence="3" id="KW-0560">Oxidoreductase</keyword>
<comment type="similarity">
    <text evidence="2">Belongs to the bacterial PQQ dehydrogenase family.</text>
</comment>
<dbReference type="GO" id="GO:0048038">
    <property type="term" value="F:quinone binding"/>
    <property type="evidence" value="ECO:0007669"/>
    <property type="project" value="InterPro"/>
</dbReference>
<proteinExistence type="inferred from homology"/>
<evidence type="ECO:0000259" key="5">
    <source>
        <dbReference type="Pfam" id="PF01011"/>
    </source>
</evidence>
<dbReference type="InterPro" id="IPR017511">
    <property type="entry name" value="PQQ_mDH"/>
</dbReference>
<feature type="signal peptide" evidence="4">
    <location>
        <begin position="1"/>
        <end position="23"/>
    </location>
</feature>
<reference evidence="6 7" key="1">
    <citation type="submission" date="2016-11" db="EMBL/GenBank/DDBJ databases">
        <authorList>
            <person name="Jaros S."/>
            <person name="Januszkiewicz K."/>
            <person name="Wedrychowicz H."/>
        </authorList>
    </citation>
    <scope>NUCLEOTIDE SEQUENCE [LARGE SCALE GENOMIC DNA]</scope>
    <source>
        <strain evidence="6 7">GAS138</strain>
    </source>
</reference>
<organism evidence="6 7">
    <name type="scientific">Bradyrhizobium erythrophlei</name>
    <dbReference type="NCBI Taxonomy" id="1437360"/>
    <lineage>
        <taxon>Bacteria</taxon>
        <taxon>Pseudomonadati</taxon>
        <taxon>Pseudomonadota</taxon>
        <taxon>Alphaproteobacteria</taxon>
        <taxon>Hyphomicrobiales</taxon>
        <taxon>Nitrobacteraceae</taxon>
        <taxon>Bradyrhizobium</taxon>
    </lineage>
</organism>
<evidence type="ECO:0000256" key="4">
    <source>
        <dbReference type="SAM" id="SignalP"/>
    </source>
</evidence>
<accession>A0A1M5XBS0</accession>
<dbReference type="Pfam" id="PF01011">
    <property type="entry name" value="PQQ"/>
    <property type="match status" value="1"/>
</dbReference>
<dbReference type="AlphaFoldDB" id="A0A1M5XBS0"/>
<dbReference type="SMART" id="SM00564">
    <property type="entry name" value="PQQ"/>
    <property type="match status" value="5"/>
</dbReference>
<dbReference type="Gene3D" id="2.140.10.10">
    <property type="entry name" value="Quinoprotein alcohol dehydrogenase-like superfamily"/>
    <property type="match status" value="1"/>
</dbReference>
<feature type="domain" description="Pyrrolo-quinoline quinone repeat" evidence="5">
    <location>
        <begin position="31"/>
        <end position="617"/>
    </location>
</feature>
<evidence type="ECO:0000313" key="7">
    <source>
        <dbReference type="Proteomes" id="UP000189796"/>
    </source>
</evidence>
<dbReference type="SUPFAM" id="SSF50998">
    <property type="entry name" value="Quinoprotein alcohol dehydrogenase-like"/>
    <property type="match status" value="1"/>
</dbReference>
<name>A0A1M5XBS0_9BRAD</name>
<evidence type="ECO:0000256" key="2">
    <source>
        <dbReference type="ARBA" id="ARBA00008156"/>
    </source>
</evidence>
<dbReference type="InterPro" id="IPR002372">
    <property type="entry name" value="PQQ_rpt_dom"/>
</dbReference>